<dbReference type="Proteomes" id="UP001519460">
    <property type="component" value="Unassembled WGS sequence"/>
</dbReference>
<comment type="caution">
    <text evidence="2">The sequence shown here is derived from an EMBL/GenBank/DDBJ whole genome shotgun (WGS) entry which is preliminary data.</text>
</comment>
<feature type="non-terminal residue" evidence="2">
    <location>
        <position position="58"/>
    </location>
</feature>
<feature type="region of interest" description="Disordered" evidence="1">
    <location>
        <begin position="32"/>
        <end position="58"/>
    </location>
</feature>
<accession>A0ABD0JAQ4</accession>
<reference evidence="2 3" key="1">
    <citation type="journal article" date="2023" name="Sci. Data">
        <title>Genome assembly of the Korean intertidal mud-creeper Batillaria attramentaria.</title>
        <authorList>
            <person name="Patra A.K."/>
            <person name="Ho P.T."/>
            <person name="Jun S."/>
            <person name="Lee S.J."/>
            <person name="Kim Y."/>
            <person name="Won Y.J."/>
        </authorList>
    </citation>
    <scope>NUCLEOTIDE SEQUENCE [LARGE SCALE GENOMIC DNA]</scope>
    <source>
        <strain evidence="2">Wonlab-2016</strain>
    </source>
</reference>
<gene>
    <name evidence="2" type="ORF">BaRGS_00037068</name>
</gene>
<evidence type="ECO:0000313" key="3">
    <source>
        <dbReference type="Proteomes" id="UP001519460"/>
    </source>
</evidence>
<dbReference type="EMBL" id="JACVVK020000543">
    <property type="protein sequence ID" value="KAK7466853.1"/>
    <property type="molecule type" value="Genomic_DNA"/>
</dbReference>
<name>A0ABD0JAQ4_9CAEN</name>
<sequence>MRGRPDIRVAFRPVPASIRHFAGNFLFLETSSKQQLSESDQKNEGAERGSLGRRRQCG</sequence>
<dbReference type="AlphaFoldDB" id="A0ABD0JAQ4"/>
<organism evidence="2 3">
    <name type="scientific">Batillaria attramentaria</name>
    <dbReference type="NCBI Taxonomy" id="370345"/>
    <lineage>
        <taxon>Eukaryota</taxon>
        <taxon>Metazoa</taxon>
        <taxon>Spiralia</taxon>
        <taxon>Lophotrochozoa</taxon>
        <taxon>Mollusca</taxon>
        <taxon>Gastropoda</taxon>
        <taxon>Caenogastropoda</taxon>
        <taxon>Sorbeoconcha</taxon>
        <taxon>Cerithioidea</taxon>
        <taxon>Batillariidae</taxon>
        <taxon>Batillaria</taxon>
    </lineage>
</organism>
<protein>
    <submittedName>
        <fullName evidence="2">Uncharacterized protein</fullName>
    </submittedName>
</protein>
<evidence type="ECO:0000256" key="1">
    <source>
        <dbReference type="SAM" id="MobiDB-lite"/>
    </source>
</evidence>
<proteinExistence type="predicted"/>
<evidence type="ECO:0000313" key="2">
    <source>
        <dbReference type="EMBL" id="KAK7466853.1"/>
    </source>
</evidence>
<keyword evidence="3" id="KW-1185">Reference proteome</keyword>